<name>A0ABU0PA64_9MICO</name>
<feature type="transmembrane region" description="Helical" evidence="7">
    <location>
        <begin position="175"/>
        <end position="195"/>
    </location>
</feature>
<keyword evidence="10" id="KW-1185">Reference proteome</keyword>
<dbReference type="Proteomes" id="UP001239085">
    <property type="component" value="Unassembled WGS sequence"/>
</dbReference>
<organism evidence="9 10">
    <name type="scientific">Microbacterium murale</name>
    <dbReference type="NCBI Taxonomy" id="1081040"/>
    <lineage>
        <taxon>Bacteria</taxon>
        <taxon>Bacillati</taxon>
        <taxon>Actinomycetota</taxon>
        <taxon>Actinomycetes</taxon>
        <taxon>Micrococcales</taxon>
        <taxon>Microbacteriaceae</taxon>
        <taxon>Microbacterium</taxon>
    </lineage>
</organism>
<evidence type="ECO:0000259" key="8">
    <source>
        <dbReference type="PROSITE" id="PS50928"/>
    </source>
</evidence>
<dbReference type="InterPro" id="IPR035906">
    <property type="entry name" value="MetI-like_sf"/>
</dbReference>
<dbReference type="Pfam" id="PF00528">
    <property type="entry name" value="BPD_transp_1"/>
    <property type="match status" value="1"/>
</dbReference>
<keyword evidence="3" id="KW-1003">Cell membrane</keyword>
<reference evidence="9 10" key="1">
    <citation type="submission" date="2023-07" db="EMBL/GenBank/DDBJ databases">
        <title>Comparative genomics of wheat-associated soil bacteria to identify genetic determinants of phenazine resistance.</title>
        <authorList>
            <person name="Mouncey N."/>
        </authorList>
    </citation>
    <scope>NUCLEOTIDE SEQUENCE [LARGE SCALE GENOMIC DNA]</scope>
    <source>
        <strain evidence="9 10">W2I7</strain>
    </source>
</reference>
<evidence type="ECO:0000256" key="7">
    <source>
        <dbReference type="RuleBase" id="RU363032"/>
    </source>
</evidence>
<dbReference type="RefSeq" id="WP_307361722.1">
    <property type="nucleotide sequence ID" value="NZ_JAUSXK010000001.1"/>
</dbReference>
<feature type="transmembrane region" description="Helical" evidence="7">
    <location>
        <begin position="96"/>
        <end position="121"/>
    </location>
</feature>
<dbReference type="Pfam" id="PF19300">
    <property type="entry name" value="BPD_transp_1_N"/>
    <property type="match status" value="1"/>
</dbReference>
<keyword evidence="4 7" id="KW-0812">Transmembrane</keyword>
<accession>A0ABU0PA64</accession>
<feature type="transmembrane region" description="Helical" evidence="7">
    <location>
        <begin position="279"/>
        <end position="305"/>
    </location>
</feature>
<sequence>MPFLLKRLISAVSLIFATSLIVFLLISPAFGDIARNVLGENASAEQVSQLNSELGFDRPVFVQYFDWLVGALQGDLGTSLFTSQPVWAAISVRMPVTVALVVLVTLLSGIIGFAVGIISAVRRGWVDKTLQFFATLGDALPAFIIALFLVTVFAIQLGWLPATGYTDFRADPSAWALSLVMPVAALTIPAIAGIAQQVRSSMLSMMRQDYVRTLRSRGLSETRVVLVHVLRNSSTTGLTALAVQVVGILGGAVVIEQIFALPGLGSLAIEAAVRTDAPLVLGAVLAYVVIVVIVNLLVDLAVAWLNPKVRLS</sequence>
<dbReference type="Gene3D" id="1.10.3720.10">
    <property type="entry name" value="MetI-like"/>
    <property type="match status" value="1"/>
</dbReference>
<gene>
    <name evidence="9" type="ORF">QFZ46_002378</name>
</gene>
<dbReference type="InterPro" id="IPR000515">
    <property type="entry name" value="MetI-like"/>
</dbReference>
<dbReference type="CDD" id="cd06261">
    <property type="entry name" value="TM_PBP2"/>
    <property type="match status" value="1"/>
</dbReference>
<evidence type="ECO:0000256" key="2">
    <source>
        <dbReference type="ARBA" id="ARBA00022448"/>
    </source>
</evidence>
<dbReference type="PANTHER" id="PTHR43163:SF6">
    <property type="entry name" value="DIPEPTIDE TRANSPORT SYSTEM PERMEASE PROTEIN DPPB-RELATED"/>
    <property type="match status" value="1"/>
</dbReference>
<evidence type="ECO:0000256" key="3">
    <source>
        <dbReference type="ARBA" id="ARBA00022475"/>
    </source>
</evidence>
<evidence type="ECO:0000313" key="9">
    <source>
        <dbReference type="EMBL" id="MDQ0644218.1"/>
    </source>
</evidence>
<feature type="transmembrane region" description="Helical" evidence="7">
    <location>
        <begin position="238"/>
        <end position="259"/>
    </location>
</feature>
<comment type="similarity">
    <text evidence="7">Belongs to the binding-protein-dependent transport system permease family.</text>
</comment>
<feature type="domain" description="ABC transmembrane type-1" evidence="8">
    <location>
        <begin position="94"/>
        <end position="302"/>
    </location>
</feature>
<dbReference type="PANTHER" id="PTHR43163">
    <property type="entry name" value="DIPEPTIDE TRANSPORT SYSTEM PERMEASE PROTEIN DPPB-RELATED"/>
    <property type="match status" value="1"/>
</dbReference>
<evidence type="ECO:0000256" key="4">
    <source>
        <dbReference type="ARBA" id="ARBA00022692"/>
    </source>
</evidence>
<evidence type="ECO:0000256" key="1">
    <source>
        <dbReference type="ARBA" id="ARBA00004651"/>
    </source>
</evidence>
<evidence type="ECO:0000256" key="5">
    <source>
        <dbReference type="ARBA" id="ARBA00022989"/>
    </source>
</evidence>
<dbReference type="PROSITE" id="PS50928">
    <property type="entry name" value="ABC_TM1"/>
    <property type="match status" value="1"/>
</dbReference>
<comment type="caution">
    <text evidence="9">The sequence shown here is derived from an EMBL/GenBank/DDBJ whole genome shotgun (WGS) entry which is preliminary data.</text>
</comment>
<dbReference type="InterPro" id="IPR045621">
    <property type="entry name" value="BPD_transp_1_N"/>
</dbReference>
<proteinExistence type="inferred from homology"/>
<feature type="transmembrane region" description="Helical" evidence="7">
    <location>
        <begin position="133"/>
        <end position="155"/>
    </location>
</feature>
<keyword evidence="6 7" id="KW-0472">Membrane</keyword>
<dbReference type="SUPFAM" id="SSF161098">
    <property type="entry name" value="MetI-like"/>
    <property type="match status" value="1"/>
</dbReference>
<evidence type="ECO:0000256" key="6">
    <source>
        <dbReference type="ARBA" id="ARBA00023136"/>
    </source>
</evidence>
<comment type="subcellular location">
    <subcellularLocation>
        <location evidence="1 7">Cell membrane</location>
        <topology evidence="1 7">Multi-pass membrane protein</topology>
    </subcellularLocation>
</comment>
<keyword evidence="2 7" id="KW-0813">Transport</keyword>
<evidence type="ECO:0000313" key="10">
    <source>
        <dbReference type="Proteomes" id="UP001239085"/>
    </source>
</evidence>
<keyword evidence="5 7" id="KW-1133">Transmembrane helix</keyword>
<dbReference type="EMBL" id="JAUSXK010000001">
    <property type="protein sequence ID" value="MDQ0644218.1"/>
    <property type="molecule type" value="Genomic_DNA"/>
</dbReference>
<protein>
    <submittedName>
        <fullName evidence="9">Peptide/nickel transport system permease protein</fullName>
    </submittedName>
</protein>